<dbReference type="InterPro" id="IPR001839">
    <property type="entry name" value="TGF-b_C"/>
</dbReference>
<keyword evidence="4" id="KW-0732">Signal</keyword>
<dbReference type="InterPro" id="IPR029034">
    <property type="entry name" value="Cystine-knot_cytokine"/>
</dbReference>
<evidence type="ECO:0000259" key="8">
    <source>
        <dbReference type="PROSITE" id="PS51362"/>
    </source>
</evidence>
<evidence type="ECO:0000256" key="6">
    <source>
        <dbReference type="ARBA" id="ARBA00023157"/>
    </source>
</evidence>
<keyword evidence="6" id="KW-1015">Disulfide bond</keyword>
<evidence type="ECO:0000313" key="9">
    <source>
        <dbReference type="EMBL" id="CAJ0965746.1"/>
    </source>
</evidence>
<evidence type="ECO:0000313" key="10">
    <source>
        <dbReference type="Proteomes" id="UP001176940"/>
    </source>
</evidence>
<keyword evidence="5 7" id="KW-0339">Growth factor</keyword>
<dbReference type="InterPro" id="IPR043401">
    <property type="entry name" value="GDNF_fam"/>
</dbReference>
<dbReference type="SMART" id="SM00204">
    <property type="entry name" value="TGFB"/>
    <property type="match status" value="1"/>
</dbReference>
<organism evidence="9 10">
    <name type="scientific">Ranitomeya imitator</name>
    <name type="common">mimic poison frog</name>
    <dbReference type="NCBI Taxonomy" id="111125"/>
    <lineage>
        <taxon>Eukaryota</taxon>
        <taxon>Metazoa</taxon>
        <taxon>Chordata</taxon>
        <taxon>Craniata</taxon>
        <taxon>Vertebrata</taxon>
        <taxon>Euteleostomi</taxon>
        <taxon>Amphibia</taxon>
        <taxon>Batrachia</taxon>
        <taxon>Anura</taxon>
        <taxon>Neobatrachia</taxon>
        <taxon>Hyloidea</taxon>
        <taxon>Dendrobatidae</taxon>
        <taxon>Dendrobatinae</taxon>
        <taxon>Ranitomeya</taxon>
    </lineage>
</organism>
<dbReference type="Gene3D" id="2.10.90.10">
    <property type="entry name" value="Cystine-knot cytokines"/>
    <property type="match status" value="1"/>
</dbReference>
<gene>
    <name evidence="9" type="ORF">RIMI_LOCUS20586013</name>
</gene>
<evidence type="ECO:0000256" key="4">
    <source>
        <dbReference type="ARBA" id="ARBA00022729"/>
    </source>
</evidence>
<evidence type="ECO:0000256" key="2">
    <source>
        <dbReference type="ARBA" id="ARBA00009832"/>
    </source>
</evidence>
<protein>
    <recommendedName>
        <fullName evidence="8">TGF-beta family profile domain-containing protein</fullName>
    </recommendedName>
</protein>
<sequence>MELAIYIKKAVGINLIKDRPELFMGRGSQSVTTPPWSCKVTLWSLAVSLLLLSAMITTGSPTPVMEGKSKAEKESDTFGTVDPKSVDFLVEENVEQTIKSPGSPVFVMTNYRTTSYFVLNALLQAKKKNKKAGKGENGNKNGDCSRHYIQVKVRDLGLGYDSEESIQFFYCMGSCQKSNNYDLTLTTLLKSKRITHSSHKRVSNQPCCRPGAYQPLSFLDANNEWQVVENLSAANCTCVS</sequence>
<evidence type="ECO:0000256" key="3">
    <source>
        <dbReference type="ARBA" id="ARBA00022525"/>
    </source>
</evidence>
<reference evidence="9" key="1">
    <citation type="submission" date="2023-07" db="EMBL/GenBank/DDBJ databases">
        <authorList>
            <person name="Stuckert A."/>
        </authorList>
    </citation>
    <scope>NUCLEOTIDE SEQUENCE</scope>
</reference>
<evidence type="ECO:0000256" key="7">
    <source>
        <dbReference type="RuleBase" id="RU000354"/>
    </source>
</evidence>
<dbReference type="PANTHER" id="PTHR12173:SF10">
    <property type="entry name" value="ARTEMIN ISOFORM X1"/>
    <property type="match status" value="1"/>
</dbReference>
<comment type="similarity">
    <text evidence="2">Belongs to the TGF-beta family. GDNF subfamily.</text>
</comment>
<dbReference type="SUPFAM" id="SSF57501">
    <property type="entry name" value="Cystine-knot cytokines"/>
    <property type="match status" value="1"/>
</dbReference>
<keyword evidence="3" id="KW-0964">Secreted</keyword>
<keyword evidence="10" id="KW-1185">Reference proteome</keyword>
<name>A0ABN9MG66_9NEOB</name>
<evidence type="ECO:0000256" key="5">
    <source>
        <dbReference type="ARBA" id="ARBA00023030"/>
    </source>
</evidence>
<dbReference type="Pfam" id="PF00019">
    <property type="entry name" value="TGF_beta"/>
    <property type="match status" value="1"/>
</dbReference>
<dbReference type="PROSITE" id="PS51362">
    <property type="entry name" value="TGF_BETA_2"/>
    <property type="match status" value="1"/>
</dbReference>
<feature type="domain" description="TGF-beta family profile" evidence="8">
    <location>
        <begin position="125"/>
        <end position="239"/>
    </location>
</feature>
<evidence type="ECO:0000256" key="1">
    <source>
        <dbReference type="ARBA" id="ARBA00004613"/>
    </source>
</evidence>
<comment type="caution">
    <text evidence="9">The sequence shown here is derived from an EMBL/GenBank/DDBJ whole genome shotgun (WGS) entry which is preliminary data.</text>
</comment>
<comment type="subcellular location">
    <subcellularLocation>
        <location evidence="1">Secreted</location>
    </subcellularLocation>
</comment>
<dbReference type="PANTHER" id="PTHR12173">
    <property type="entry name" value="GDNF SUBFAMILY OF TGF-BETA FAMILY"/>
    <property type="match status" value="1"/>
</dbReference>
<proteinExistence type="inferred from homology"/>
<dbReference type="Proteomes" id="UP001176940">
    <property type="component" value="Unassembled WGS sequence"/>
</dbReference>
<accession>A0ABN9MG66</accession>
<dbReference type="EMBL" id="CAUEEQ010069403">
    <property type="protein sequence ID" value="CAJ0965746.1"/>
    <property type="molecule type" value="Genomic_DNA"/>
</dbReference>